<dbReference type="EMBL" id="GEDG01021495">
    <property type="protein sequence ID" value="JAP18261.1"/>
    <property type="molecule type" value="Transcribed_RNA"/>
</dbReference>
<proteinExistence type="predicted"/>
<sequence length="68" mass="8004">MCNFMVLGILNKKKRKLIGYLVGCFSILNRKGTTLEFDHLISYIVCEFWLIELVLYVLLVECLYWGIL</sequence>
<dbReference type="AlphaFoldDB" id="A0A0V0HCY7"/>
<accession>A0A0V0HCY7</accession>
<evidence type="ECO:0000313" key="1">
    <source>
        <dbReference type="EMBL" id="JAP18261.1"/>
    </source>
</evidence>
<reference evidence="1" key="1">
    <citation type="submission" date="2015-12" db="EMBL/GenBank/DDBJ databases">
        <title>Gene expression during late stages of embryo sac development: a critical building block for successful pollen-pistil interactions.</title>
        <authorList>
            <person name="Liu Y."/>
            <person name="Joly V."/>
            <person name="Sabar M."/>
            <person name="Matton D.P."/>
        </authorList>
    </citation>
    <scope>NUCLEOTIDE SEQUENCE</scope>
</reference>
<protein>
    <submittedName>
        <fullName evidence="1">Putative ovule protein</fullName>
    </submittedName>
</protein>
<name>A0A0V0HCY7_SOLCH</name>
<organism evidence="1">
    <name type="scientific">Solanum chacoense</name>
    <name type="common">Chaco potato</name>
    <dbReference type="NCBI Taxonomy" id="4108"/>
    <lineage>
        <taxon>Eukaryota</taxon>
        <taxon>Viridiplantae</taxon>
        <taxon>Streptophyta</taxon>
        <taxon>Embryophyta</taxon>
        <taxon>Tracheophyta</taxon>
        <taxon>Spermatophyta</taxon>
        <taxon>Magnoliopsida</taxon>
        <taxon>eudicotyledons</taxon>
        <taxon>Gunneridae</taxon>
        <taxon>Pentapetalae</taxon>
        <taxon>asterids</taxon>
        <taxon>lamiids</taxon>
        <taxon>Solanales</taxon>
        <taxon>Solanaceae</taxon>
        <taxon>Solanoideae</taxon>
        <taxon>Solaneae</taxon>
        <taxon>Solanum</taxon>
    </lineage>
</organism>